<accession>A0A511K9A0</accession>
<reference evidence="1 2" key="1">
    <citation type="submission" date="2019-07" db="EMBL/GenBank/DDBJ databases">
        <title>Rhodotorula toruloides NBRC10032 genome sequencing.</title>
        <authorList>
            <person name="Shida Y."/>
            <person name="Takaku H."/>
            <person name="Ogasawara W."/>
            <person name="Mori K."/>
        </authorList>
    </citation>
    <scope>NUCLEOTIDE SEQUENCE [LARGE SCALE GENOMIC DNA]</scope>
    <source>
        <strain evidence="1 2">NBRC10032</strain>
    </source>
</reference>
<dbReference type="OrthoDB" id="2524531at2759"/>
<protein>
    <submittedName>
        <fullName evidence="1">Uncharacterized protein</fullName>
    </submittedName>
</protein>
<sequence length="69" mass="7669">MQQVLQTLKQKQNEQAKLGNYTRYADSPNQAVLLPIRDHVHFALPPHALSSNAAVKALTLPQVTACLNY</sequence>
<dbReference type="EMBL" id="BJWK01000002">
    <property type="protein sequence ID" value="GEM06953.1"/>
    <property type="molecule type" value="Genomic_DNA"/>
</dbReference>
<dbReference type="Proteomes" id="UP000321518">
    <property type="component" value="Unassembled WGS sequence"/>
</dbReference>
<name>A0A511K9A0_RHOTO</name>
<organism evidence="1 2">
    <name type="scientific">Rhodotorula toruloides</name>
    <name type="common">Yeast</name>
    <name type="synonym">Rhodosporidium toruloides</name>
    <dbReference type="NCBI Taxonomy" id="5286"/>
    <lineage>
        <taxon>Eukaryota</taxon>
        <taxon>Fungi</taxon>
        <taxon>Dikarya</taxon>
        <taxon>Basidiomycota</taxon>
        <taxon>Pucciniomycotina</taxon>
        <taxon>Microbotryomycetes</taxon>
        <taxon>Sporidiobolales</taxon>
        <taxon>Sporidiobolaceae</taxon>
        <taxon>Rhodotorula</taxon>
    </lineage>
</organism>
<evidence type="ECO:0000313" key="1">
    <source>
        <dbReference type="EMBL" id="GEM06953.1"/>
    </source>
</evidence>
<evidence type="ECO:0000313" key="2">
    <source>
        <dbReference type="Proteomes" id="UP000321518"/>
    </source>
</evidence>
<dbReference type="AlphaFoldDB" id="A0A511K9A0"/>
<proteinExistence type="predicted"/>
<gene>
    <name evidence="1" type="ORF">Rt10032_c02g0970</name>
</gene>
<comment type="caution">
    <text evidence="1">The sequence shown here is derived from an EMBL/GenBank/DDBJ whole genome shotgun (WGS) entry which is preliminary data.</text>
</comment>